<evidence type="ECO:0000256" key="4">
    <source>
        <dbReference type="ARBA" id="ARBA00022801"/>
    </source>
</evidence>
<dbReference type="Gene3D" id="3.30.540.10">
    <property type="entry name" value="Fructose-1,6-Bisphosphatase, subunit A, domain 1"/>
    <property type="match status" value="1"/>
</dbReference>
<sequence>MSYERELAVATDVLRHASRLSLAVLASSNKGVHNKDDLSPVTVADFAIQALLSATFSFHFPGDALVGEEDAAALRADPELCARVAAELAVVHASLPDDALARAPVVPDEIYRVIDLCAGSSAADSSRRTWVFDPIDGTQAFIRNQLFAINIGLISGKVQVFGAVGCPNLSAAIDSPSTPIRDASVSVDEGCIFTAIAGEGAYVQPMRMSTSLVEPLGPARRLLKPRTSSVDVPVTLVGCASMPKSAYDEVHQAAAKRLGATFPGSDLISWVVRYCALALGCGNAAVWVYRDVQRRSKIWDHAGAQLVYIEAGGRVTDTRGKPMDFAAGRLMANNFGILAADEDVYDRVKGSLHEAMREFERKEID</sequence>
<dbReference type="Pfam" id="PF00459">
    <property type="entry name" value="Inositol_P"/>
    <property type="match status" value="1"/>
</dbReference>
<protein>
    <recommendedName>
        <fullName evidence="8">3'(2'),5'-bisphosphate nucleotidase</fullName>
    </recommendedName>
</protein>
<gene>
    <name evidence="6" type="ORF">Cpir12675_003871</name>
</gene>
<proteinExistence type="inferred from homology"/>
<dbReference type="Proteomes" id="UP001583280">
    <property type="component" value="Unassembled WGS sequence"/>
</dbReference>
<comment type="caution">
    <text evidence="6">The sequence shown here is derived from an EMBL/GenBank/DDBJ whole genome shotgun (WGS) entry which is preliminary data.</text>
</comment>
<reference evidence="6 7" key="1">
    <citation type="journal article" date="2024" name="IMA Fungus">
        <title>IMA Genome - F19 : A genome assembly and annotation guide to empower mycologists, including annotated draft genome sequences of Ceratocystis pirilliformis, Diaporthe australafricana, Fusarium ophioides, Paecilomyces lecythidis, and Sporothrix stenoceras.</title>
        <authorList>
            <person name="Aylward J."/>
            <person name="Wilson A.M."/>
            <person name="Visagie C.M."/>
            <person name="Spraker J."/>
            <person name="Barnes I."/>
            <person name="Buitendag C."/>
            <person name="Ceriani C."/>
            <person name="Del Mar Angel L."/>
            <person name="du Plessis D."/>
            <person name="Fuchs T."/>
            <person name="Gasser K."/>
            <person name="Kramer D."/>
            <person name="Li W."/>
            <person name="Munsamy K."/>
            <person name="Piso A."/>
            <person name="Price J.L."/>
            <person name="Sonnekus B."/>
            <person name="Thomas C."/>
            <person name="van der Nest A."/>
            <person name="van Dijk A."/>
            <person name="van Heerden A."/>
            <person name="van Vuuren N."/>
            <person name="Yilmaz N."/>
            <person name="Duong T.A."/>
            <person name="van der Merwe N.A."/>
            <person name="Wingfield M.J."/>
            <person name="Wingfield B.D."/>
        </authorList>
    </citation>
    <scope>NUCLEOTIDE SEQUENCE [LARGE SCALE GENOMIC DNA]</scope>
    <source>
        <strain evidence="6 7">CMW 12675</strain>
    </source>
</reference>
<comment type="cofactor">
    <cofactor evidence="1">
        <name>Mg(2+)</name>
        <dbReference type="ChEBI" id="CHEBI:18420"/>
    </cofactor>
</comment>
<accession>A0ABR3Z1G4</accession>
<evidence type="ECO:0000256" key="2">
    <source>
        <dbReference type="ARBA" id="ARBA00009759"/>
    </source>
</evidence>
<keyword evidence="4" id="KW-0378">Hydrolase</keyword>
<dbReference type="PANTHER" id="PTHR43200:SF2">
    <property type="entry name" value="3'(2'),5'-BISPHOSPHATE NUCLEOTIDASE"/>
    <property type="match status" value="1"/>
</dbReference>
<evidence type="ECO:0008006" key="8">
    <source>
        <dbReference type="Google" id="ProtNLM"/>
    </source>
</evidence>
<name>A0ABR3Z1G4_9PEZI</name>
<evidence type="ECO:0000256" key="1">
    <source>
        <dbReference type="ARBA" id="ARBA00001946"/>
    </source>
</evidence>
<evidence type="ECO:0000313" key="7">
    <source>
        <dbReference type="Proteomes" id="UP001583280"/>
    </source>
</evidence>
<dbReference type="InterPro" id="IPR000760">
    <property type="entry name" value="Inositol_monophosphatase-like"/>
</dbReference>
<dbReference type="EMBL" id="JAWDJO010000099">
    <property type="protein sequence ID" value="KAL1893895.1"/>
    <property type="molecule type" value="Genomic_DNA"/>
</dbReference>
<comment type="similarity">
    <text evidence="2">Belongs to the inositol monophosphatase superfamily.</text>
</comment>
<dbReference type="SUPFAM" id="SSF56655">
    <property type="entry name" value="Carbohydrate phosphatase"/>
    <property type="match status" value="1"/>
</dbReference>
<dbReference type="InterPro" id="IPR051090">
    <property type="entry name" value="Inositol_monoP_superfamily"/>
</dbReference>
<evidence type="ECO:0000256" key="3">
    <source>
        <dbReference type="ARBA" id="ARBA00022723"/>
    </source>
</evidence>
<keyword evidence="7" id="KW-1185">Reference proteome</keyword>
<evidence type="ECO:0000313" key="6">
    <source>
        <dbReference type="EMBL" id="KAL1893895.1"/>
    </source>
</evidence>
<organism evidence="6 7">
    <name type="scientific">Ceratocystis pirilliformis</name>
    <dbReference type="NCBI Taxonomy" id="259994"/>
    <lineage>
        <taxon>Eukaryota</taxon>
        <taxon>Fungi</taxon>
        <taxon>Dikarya</taxon>
        <taxon>Ascomycota</taxon>
        <taxon>Pezizomycotina</taxon>
        <taxon>Sordariomycetes</taxon>
        <taxon>Hypocreomycetidae</taxon>
        <taxon>Microascales</taxon>
        <taxon>Ceratocystidaceae</taxon>
        <taxon>Ceratocystis</taxon>
    </lineage>
</organism>
<dbReference type="Gene3D" id="3.40.190.80">
    <property type="match status" value="1"/>
</dbReference>
<keyword evidence="3" id="KW-0479">Metal-binding</keyword>
<evidence type="ECO:0000256" key="5">
    <source>
        <dbReference type="ARBA" id="ARBA00022842"/>
    </source>
</evidence>
<dbReference type="PANTHER" id="PTHR43200">
    <property type="entry name" value="PHOSPHATASE"/>
    <property type="match status" value="1"/>
</dbReference>
<keyword evidence="5" id="KW-0460">Magnesium</keyword>